<dbReference type="Pfam" id="PF00497">
    <property type="entry name" value="SBP_bac_3"/>
    <property type="match status" value="1"/>
</dbReference>
<comment type="caution">
    <text evidence="5">The sequence shown here is derived from an EMBL/GenBank/DDBJ whole genome shotgun (WGS) entry which is preliminary data.</text>
</comment>
<evidence type="ECO:0000259" key="4">
    <source>
        <dbReference type="SMART" id="SM00062"/>
    </source>
</evidence>
<feature type="domain" description="Solute-binding protein family 3/N-terminal" evidence="4">
    <location>
        <begin position="27"/>
        <end position="258"/>
    </location>
</feature>
<gene>
    <name evidence="5" type="ORF">GAB14E_4642</name>
</gene>
<comment type="similarity">
    <text evidence="1">Belongs to the bacterial solute-binding protein 3 family.</text>
</comment>
<dbReference type="OrthoDB" id="245568at2"/>
<dbReference type="PANTHER" id="PTHR35936">
    <property type="entry name" value="MEMBRANE-BOUND LYTIC MUREIN TRANSGLYCOSYLASE F"/>
    <property type="match status" value="1"/>
</dbReference>
<dbReference type="SUPFAM" id="SSF53850">
    <property type="entry name" value="Periplasmic binding protein-like II"/>
    <property type="match status" value="1"/>
</dbReference>
<accession>A0A099K946</accession>
<evidence type="ECO:0000256" key="2">
    <source>
        <dbReference type="ARBA" id="ARBA00022729"/>
    </source>
</evidence>
<evidence type="ECO:0000256" key="3">
    <source>
        <dbReference type="SAM" id="SignalP"/>
    </source>
</evidence>
<dbReference type="SMART" id="SM00062">
    <property type="entry name" value="PBPb"/>
    <property type="match status" value="1"/>
</dbReference>
<organism evidence="5 6">
    <name type="scientific">Colwellia psychrerythraea</name>
    <name type="common">Vibrio psychroerythus</name>
    <dbReference type="NCBI Taxonomy" id="28229"/>
    <lineage>
        <taxon>Bacteria</taxon>
        <taxon>Pseudomonadati</taxon>
        <taxon>Pseudomonadota</taxon>
        <taxon>Gammaproteobacteria</taxon>
        <taxon>Alteromonadales</taxon>
        <taxon>Colwelliaceae</taxon>
        <taxon>Colwellia</taxon>
    </lineage>
</organism>
<name>A0A099K946_COLPS</name>
<evidence type="ECO:0000313" key="6">
    <source>
        <dbReference type="Proteomes" id="UP000029868"/>
    </source>
</evidence>
<keyword evidence="2 3" id="KW-0732">Signal</keyword>
<evidence type="ECO:0000313" key="5">
    <source>
        <dbReference type="EMBL" id="KGJ86815.1"/>
    </source>
</evidence>
<proteinExistence type="inferred from homology"/>
<protein>
    <submittedName>
        <fullName evidence="5">ABC-type transporter, periplasmic subunit family 3</fullName>
    </submittedName>
</protein>
<dbReference type="EMBL" id="JQEC01000074">
    <property type="protein sequence ID" value="KGJ86815.1"/>
    <property type="molecule type" value="Genomic_DNA"/>
</dbReference>
<dbReference type="PANTHER" id="PTHR35936:SF35">
    <property type="entry name" value="L-CYSTINE-BINDING PROTEIN TCYJ"/>
    <property type="match status" value="1"/>
</dbReference>
<dbReference type="Gene3D" id="3.40.190.10">
    <property type="entry name" value="Periplasmic binding protein-like II"/>
    <property type="match status" value="2"/>
</dbReference>
<sequence length="259" mass="29869">MKIKMKILIYCTLLTLLTPTVLADNKPFYLADDQDFAPYVYIDSEGRKAGIVYDLLVSIFSKMEQDLKYELFPWRRAQKIVSSGLADALVTIPTPNRLVFLVASEPIIRLDFTVHYNNDNPKREQILAINNIKQLQPFQMIDYQGDGWAEENLKQFKVIWAPNYTSAVGMLALNRGDIFLDDNLSIKAHVKKQIQITPKLEQHLLNIKHGDNVLYTVPLCLLIRKDSEYIGLLEQFNKTLHSIKASGEYQQIIDKYVLY</sequence>
<feature type="chain" id="PRO_5001948001" evidence="3">
    <location>
        <begin position="24"/>
        <end position="259"/>
    </location>
</feature>
<evidence type="ECO:0000256" key="1">
    <source>
        <dbReference type="ARBA" id="ARBA00010333"/>
    </source>
</evidence>
<dbReference type="Proteomes" id="UP000029868">
    <property type="component" value="Unassembled WGS sequence"/>
</dbReference>
<dbReference type="PATRIC" id="fig|28229.3.peg.4627"/>
<dbReference type="InterPro" id="IPR001638">
    <property type="entry name" value="Solute-binding_3/MltF_N"/>
</dbReference>
<reference evidence="5 6" key="1">
    <citation type="submission" date="2014-08" db="EMBL/GenBank/DDBJ databases">
        <title>Genomic and Phenotypic Diversity of Colwellia psychrerythraea strains from Disparate Marine Basins.</title>
        <authorList>
            <person name="Techtmann S.M."/>
            <person name="Stelling S.C."/>
            <person name="Utturkar S.M."/>
            <person name="Alshibli N."/>
            <person name="Harris A."/>
            <person name="Brown S.D."/>
            <person name="Hazen T.C."/>
        </authorList>
    </citation>
    <scope>NUCLEOTIDE SEQUENCE [LARGE SCALE GENOMIC DNA]</scope>
    <source>
        <strain evidence="5 6">GAB14E</strain>
    </source>
</reference>
<dbReference type="AlphaFoldDB" id="A0A099K946"/>
<feature type="signal peptide" evidence="3">
    <location>
        <begin position="1"/>
        <end position="23"/>
    </location>
</feature>